<dbReference type="SUPFAM" id="SSF47384">
    <property type="entry name" value="Homodimeric domain of signal transducing histidine kinase"/>
    <property type="match status" value="1"/>
</dbReference>
<dbReference type="InterPro" id="IPR050428">
    <property type="entry name" value="TCS_sensor_his_kinase"/>
</dbReference>
<evidence type="ECO:0000256" key="8">
    <source>
        <dbReference type="ARBA" id="ARBA00022989"/>
    </source>
</evidence>
<organism evidence="12 13">
    <name type="scientific">Marispirochaeta aestuarii</name>
    <dbReference type="NCBI Taxonomy" id="1963862"/>
    <lineage>
        <taxon>Bacteria</taxon>
        <taxon>Pseudomonadati</taxon>
        <taxon>Spirochaetota</taxon>
        <taxon>Spirochaetia</taxon>
        <taxon>Spirochaetales</taxon>
        <taxon>Spirochaetaceae</taxon>
        <taxon>Marispirochaeta</taxon>
    </lineage>
</organism>
<comment type="caution">
    <text evidence="12">The sequence shown here is derived from an EMBL/GenBank/DDBJ whole genome shotgun (WGS) entry which is preliminary data.</text>
</comment>
<dbReference type="PROSITE" id="PS50109">
    <property type="entry name" value="HIS_KIN"/>
    <property type="match status" value="1"/>
</dbReference>
<dbReference type="InterPro" id="IPR003661">
    <property type="entry name" value="HisK_dim/P_dom"/>
</dbReference>
<proteinExistence type="predicted"/>
<reference evidence="12 13" key="1">
    <citation type="submission" date="2017-03" db="EMBL/GenBank/DDBJ databases">
        <title>Draft Genome sequence of Marispirochaeta sp. strain JC444.</title>
        <authorList>
            <person name="Shivani Y."/>
            <person name="Subhash Y."/>
            <person name="Sasikala C."/>
            <person name="Ramana C."/>
        </authorList>
    </citation>
    <scope>NUCLEOTIDE SEQUENCE [LARGE SCALE GENOMIC DNA]</scope>
    <source>
        <strain evidence="12 13">JC444</strain>
    </source>
</reference>
<evidence type="ECO:0000259" key="11">
    <source>
        <dbReference type="PROSITE" id="PS50109"/>
    </source>
</evidence>
<dbReference type="CDD" id="cd00082">
    <property type="entry name" value="HisKA"/>
    <property type="match status" value="1"/>
</dbReference>
<dbReference type="SMART" id="SM00387">
    <property type="entry name" value="HATPase_c"/>
    <property type="match status" value="1"/>
</dbReference>
<dbReference type="InterPro" id="IPR036097">
    <property type="entry name" value="HisK_dim/P_sf"/>
</dbReference>
<accession>A0A1Y1RZI1</accession>
<evidence type="ECO:0000256" key="3">
    <source>
        <dbReference type="ARBA" id="ARBA00012438"/>
    </source>
</evidence>
<dbReference type="GO" id="GO:0000155">
    <property type="term" value="F:phosphorelay sensor kinase activity"/>
    <property type="evidence" value="ECO:0007669"/>
    <property type="project" value="InterPro"/>
</dbReference>
<evidence type="ECO:0000256" key="5">
    <source>
        <dbReference type="ARBA" id="ARBA00022679"/>
    </source>
</evidence>
<comment type="catalytic activity">
    <reaction evidence="1">
        <text>ATP + protein L-histidine = ADP + protein N-phospho-L-histidine.</text>
        <dbReference type="EC" id="2.7.13.3"/>
    </reaction>
</comment>
<feature type="transmembrane region" description="Helical" evidence="10">
    <location>
        <begin position="12"/>
        <end position="35"/>
    </location>
</feature>
<dbReference type="CDD" id="cd00075">
    <property type="entry name" value="HATPase"/>
    <property type="match status" value="1"/>
</dbReference>
<dbReference type="InterPro" id="IPR036890">
    <property type="entry name" value="HATPase_C_sf"/>
</dbReference>
<sequence>MKSAYSWLLRSFLAAFLILISVQILILGAGIVPVLESYSRSQIHRLDELAQRILINPAEISAENPQHSGPFFVFSADRELVYSNRGRGRTIPETDYRPVRYDGQVIGYYYAGEIRFLDTRSNRLFLASLGILLAFSMFASLGIAVLAAVRTARGIAGPVSVLRRDIQQLRGLKAPEIRDFPVRELSEISVSLNRVGTILAGEEEYKQQWMQNIAHDLRTPLSGLRGQLEGMRDGVLEAGPERYQRTLKELERLEAMIASVSELSRIENLKELQIDAISGENFCRETYRTFETRLAEGGSSLTCSAKIPYFYADGNLIRRAVENILGNALVYAGPGASIFMEITAGDQDETVLKISNDGPHIPEDQLEKIFQRFYRGEYSRSTPGTGLGLNISREIVQRHGGCISAENLKPRGVAFTITLPKPQSQ</sequence>
<keyword evidence="6 10" id="KW-0812">Transmembrane</keyword>
<evidence type="ECO:0000256" key="10">
    <source>
        <dbReference type="SAM" id="Phobius"/>
    </source>
</evidence>
<evidence type="ECO:0000256" key="2">
    <source>
        <dbReference type="ARBA" id="ARBA00004370"/>
    </source>
</evidence>
<evidence type="ECO:0000256" key="1">
    <source>
        <dbReference type="ARBA" id="ARBA00000085"/>
    </source>
</evidence>
<keyword evidence="5" id="KW-0808">Transferase</keyword>
<dbReference type="Gene3D" id="1.10.287.130">
    <property type="match status" value="1"/>
</dbReference>
<feature type="transmembrane region" description="Helical" evidence="10">
    <location>
        <begin position="124"/>
        <end position="149"/>
    </location>
</feature>
<dbReference type="Gene3D" id="3.30.565.10">
    <property type="entry name" value="Histidine kinase-like ATPase, C-terminal domain"/>
    <property type="match status" value="1"/>
</dbReference>
<keyword evidence="7" id="KW-0418">Kinase</keyword>
<keyword evidence="8 10" id="KW-1133">Transmembrane helix</keyword>
<dbReference type="OrthoDB" id="367096at2"/>
<dbReference type="Proteomes" id="UP000192343">
    <property type="component" value="Unassembled WGS sequence"/>
</dbReference>
<dbReference type="SUPFAM" id="SSF55874">
    <property type="entry name" value="ATPase domain of HSP90 chaperone/DNA topoisomerase II/histidine kinase"/>
    <property type="match status" value="1"/>
</dbReference>
<dbReference type="PANTHER" id="PTHR45436">
    <property type="entry name" value="SENSOR HISTIDINE KINASE YKOH"/>
    <property type="match status" value="1"/>
</dbReference>
<dbReference type="InterPro" id="IPR005467">
    <property type="entry name" value="His_kinase_dom"/>
</dbReference>
<dbReference type="STRING" id="1963862.B4O97_06530"/>
<dbReference type="InterPro" id="IPR004358">
    <property type="entry name" value="Sig_transdc_His_kin-like_C"/>
</dbReference>
<dbReference type="PRINTS" id="PR00344">
    <property type="entry name" value="BCTRLSENSOR"/>
</dbReference>
<evidence type="ECO:0000256" key="6">
    <source>
        <dbReference type="ARBA" id="ARBA00022692"/>
    </source>
</evidence>
<gene>
    <name evidence="12" type="ORF">B4O97_06530</name>
</gene>
<protein>
    <recommendedName>
        <fullName evidence="3">histidine kinase</fullName>
        <ecNumber evidence="3">2.7.13.3</ecNumber>
    </recommendedName>
</protein>
<dbReference type="Pfam" id="PF00512">
    <property type="entry name" value="HisKA"/>
    <property type="match status" value="1"/>
</dbReference>
<keyword evidence="4" id="KW-0597">Phosphoprotein</keyword>
<keyword evidence="13" id="KW-1185">Reference proteome</keyword>
<keyword evidence="9 10" id="KW-0472">Membrane</keyword>
<dbReference type="SMART" id="SM00388">
    <property type="entry name" value="HisKA"/>
    <property type="match status" value="1"/>
</dbReference>
<name>A0A1Y1RZI1_9SPIO</name>
<evidence type="ECO:0000313" key="13">
    <source>
        <dbReference type="Proteomes" id="UP000192343"/>
    </source>
</evidence>
<dbReference type="EMBL" id="MWQY01000006">
    <property type="protein sequence ID" value="ORC36243.1"/>
    <property type="molecule type" value="Genomic_DNA"/>
</dbReference>
<dbReference type="AlphaFoldDB" id="A0A1Y1RZI1"/>
<comment type="subcellular location">
    <subcellularLocation>
        <location evidence="2">Membrane</location>
    </subcellularLocation>
</comment>
<feature type="domain" description="Histidine kinase" evidence="11">
    <location>
        <begin position="212"/>
        <end position="423"/>
    </location>
</feature>
<dbReference type="GO" id="GO:0016020">
    <property type="term" value="C:membrane"/>
    <property type="evidence" value="ECO:0007669"/>
    <property type="project" value="UniProtKB-SubCell"/>
</dbReference>
<dbReference type="EC" id="2.7.13.3" evidence="3"/>
<dbReference type="InterPro" id="IPR003594">
    <property type="entry name" value="HATPase_dom"/>
</dbReference>
<evidence type="ECO:0000313" key="12">
    <source>
        <dbReference type="EMBL" id="ORC36243.1"/>
    </source>
</evidence>
<evidence type="ECO:0000256" key="4">
    <source>
        <dbReference type="ARBA" id="ARBA00022553"/>
    </source>
</evidence>
<evidence type="ECO:0000256" key="7">
    <source>
        <dbReference type="ARBA" id="ARBA00022777"/>
    </source>
</evidence>
<dbReference type="Pfam" id="PF02518">
    <property type="entry name" value="HATPase_c"/>
    <property type="match status" value="1"/>
</dbReference>
<dbReference type="RefSeq" id="WP_083049372.1">
    <property type="nucleotide sequence ID" value="NZ_MWQY01000006.1"/>
</dbReference>
<dbReference type="PANTHER" id="PTHR45436:SF5">
    <property type="entry name" value="SENSOR HISTIDINE KINASE TRCS"/>
    <property type="match status" value="1"/>
</dbReference>
<evidence type="ECO:0000256" key="9">
    <source>
        <dbReference type="ARBA" id="ARBA00023136"/>
    </source>
</evidence>